<dbReference type="PANTHER" id="PTHR30093">
    <property type="entry name" value="GENERAL SECRETION PATHWAY PROTEIN G"/>
    <property type="match status" value="1"/>
</dbReference>
<dbReference type="Proteomes" id="UP001272242">
    <property type="component" value="Unassembled WGS sequence"/>
</dbReference>
<keyword evidence="4" id="KW-1185">Reference proteome</keyword>
<dbReference type="SUPFAM" id="SSF54523">
    <property type="entry name" value="Pili subunits"/>
    <property type="match status" value="1"/>
</dbReference>
<protein>
    <submittedName>
        <fullName evidence="3">DUF1559 domain-containing protein</fullName>
    </submittedName>
</protein>
<dbReference type="NCBIfam" id="TIGR04294">
    <property type="entry name" value="pre_pil_HX9DG"/>
    <property type="match status" value="1"/>
</dbReference>
<proteinExistence type="predicted"/>
<dbReference type="EMBL" id="JAXBLV010000066">
    <property type="protein sequence ID" value="MDY3558922.1"/>
    <property type="molecule type" value="Genomic_DNA"/>
</dbReference>
<dbReference type="Pfam" id="PF07963">
    <property type="entry name" value="N_methyl"/>
    <property type="match status" value="1"/>
</dbReference>
<dbReference type="RefSeq" id="WP_320685781.1">
    <property type="nucleotide sequence ID" value="NZ_JAXBLV010000066.1"/>
</dbReference>
<organism evidence="3 4">
    <name type="scientific">Gemmata algarum</name>
    <dbReference type="NCBI Taxonomy" id="2975278"/>
    <lineage>
        <taxon>Bacteria</taxon>
        <taxon>Pseudomonadati</taxon>
        <taxon>Planctomycetota</taxon>
        <taxon>Planctomycetia</taxon>
        <taxon>Gemmatales</taxon>
        <taxon>Gemmataceae</taxon>
        <taxon>Gemmata</taxon>
    </lineage>
</organism>
<dbReference type="NCBIfam" id="TIGR02532">
    <property type="entry name" value="IV_pilin_GFxxxE"/>
    <property type="match status" value="1"/>
</dbReference>
<dbReference type="Pfam" id="PF07596">
    <property type="entry name" value="SBP_bac_10"/>
    <property type="match status" value="1"/>
</dbReference>
<dbReference type="InterPro" id="IPR045584">
    <property type="entry name" value="Pilin-like"/>
</dbReference>
<evidence type="ECO:0000259" key="2">
    <source>
        <dbReference type="Pfam" id="PF07596"/>
    </source>
</evidence>
<dbReference type="PANTHER" id="PTHR30093:SF2">
    <property type="entry name" value="TYPE II SECRETION SYSTEM PROTEIN H"/>
    <property type="match status" value="1"/>
</dbReference>
<reference evidence="4" key="1">
    <citation type="journal article" date="2023" name="Mar. Drugs">
        <title>Gemmata algarum, a Novel Planctomycete Isolated from an Algal Mat, Displays Antimicrobial Activity.</title>
        <authorList>
            <person name="Kumar G."/>
            <person name="Kallscheuer N."/>
            <person name="Kashif M."/>
            <person name="Ahamad S."/>
            <person name="Jagadeeshwari U."/>
            <person name="Pannikurungottu S."/>
            <person name="Haufschild T."/>
            <person name="Kabuu M."/>
            <person name="Sasikala C."/>
            <person name="Jogler C."/>
            <person name="Ramana C."/>
        </authorList>
    </citation>
    <scope>NUCLEOTIDE SEQUENCE [LARGE SCALE GENOMIC DNA]</scope>
    <source>
        <strain evidence="4">JC673</strain>
    </source>
</reference>
<keyword evidence="1" id="KW-0812">Transmembrane</keyword>
<keyword evidence="1" id="KW-1133">Transmembrane helix</keyword>
<gene>
    <name evidence="3" type="ORF">R5W23_006098</name>
</gene>
<feature type="domain" description="DUF1559" evidence="2">
    <location>
        <begin position="37"/>
        <end position="328"/>
    </location>
</feature>
<name>A0ABU5EUD1_9BACT</name>
<evidence type="ECO:0000256" key="1">
    <source>
        <dbReference type="SAM" id="Phobius"/>
    </source>
</evidence>
<sequence length="349" mass="36750">MRTRSGPNRSPGFTLIELLVVIAIIAILIGLLLPAVQKVREAAARMKCSNNLKQLGLAVHNYEGTYGSLPPAIVSSPGSADWSGLKEFQKNPAVTPTAGTDFAKHGFLSLMLPYIEQGNVLNSIPGGYNFRLDWSDPVNQPATSTRIPTFECPSVPSEHVVSPVPSGWTKGPATGDYWPISRANNNNAVWTQLNMTPPSDDGVRGVLTHNRRTNILAITDGLSNTLMLGESGARHEGWSGGKRYADASTLGFLAGGWGQESNNVVCAGTQGPITPGVKPAGKVSTAAHVTAGPVAVNGWNQGELYGFHSGVCNVVFGDGSVRSLRSSITLTTLLKLAARGDGVPVNADE</sequence>
<dbReference type="InterPro" id="IPR011453">
    <property type="entry name" value="DUF1559"/>
</dbReference>
<dbReference type="InterPro" id="IPR027558">
    <property type="entry name" value="Pre_pil_HX9DG_C"/>
</dbReference>
<dbReference type="InterPro" id="IPR012902">
    <property type="entry name" value="N_methyl_site"/>
</dbReference>
<dbReference type="Gene3D" id="3.30.700.10">
    <property type="entry name" value="Glycoprotein, Type 4 Pilin"/>
    <property type="match status" value="1"/>
</dbReference>
<accession>A0ABU5EUD1</accession>
<comment type="caution">
    <text evidence="3">The sequence shown here is derived from an EMBL/GenBank/DDBJ whole genome shotgun (WGS) entry which is preliminary data.</text>
</comment>
<feature type="transmembrane region" description="Helical" evidence="1">
    <location>
        <begin position="12"/>
        <end position="36"/>
    </location>
</feature>
<evidence type="ECO:0000313" key="3">
    <source>
        <dbReference type="EMBL" id="MDY3558922.1"/>
    </source>
</evidence>
<keyword evidence="1" id="KW-0472">Membrane</keyword>
<evidence type="ECO:0000313" key="4">
    <source>
        <dbReference type="Proteomes" id="UP001272242"/>
    </source>
</evidence>